<dbReference type="GO" id="GO:0005829">
    <property type="term" value="C:cytosol"/>
    <property type="evidence" value="ECO:0007669"/>
    <property type="project" value="TreeGrafter"/>
</dbReference>
<feature type="domain" description="Tetrapyrrole biosynthesis uroporphyrinogen III synthase" evidence="1">
    <location>
        <begin position="23"/>
        <end position="228"/>
    </location>
</feature>
<dbReference type="SUPFAM" id="SSF69618">
    <property type="entry name" value="HemD-like"/>
    <property type="match status" value="1"/>
</dbReference>
<comment type="caution">
    <text evidence="2">The sequence shown here is derived from an EMBL/GenBank/DDBJ whole genome shotgun (WGS) entry which is preliminary data.</text>
</comment>
<dbReference type="PANTHER" id="PTHR12390">
    <property type="entry name" value="UROPORPHYRINOGEN III SYNTHASE"/>
    <property type="match status" value="1"/>
</dbReference>
<dbReference type="Proteomes" id="UP000324611">
    <property type="component" value="Unassembled WGS sequence"/>
</dbReference>
<dbReference type="InterPro" id="IPR036108">
    <property type="entry name" value="4pyrrol_syn_uPrphyn_synt_sf"/>
</dbReference>
<dbReference type="InterPro" id="IPR003754">
    <property type="entry name" value="4pyrrol_synth_uPrphyn_synth"/>
</dbReference>
<protein>
    <submittedName>
        <fullName evidence="2">Uroporphyrinogen-III synthase</fullName>
    </submittedName>
</protein>
<dbReference type="GO" id="GO:0006780">
    <property type="term" value="P:uroporphyrinogen III biosynthetic process"/>
    <property type="evidence" value="ECO:0007669"/>
    <property type="project" value="InterPro"/>
</dbReference>
<dbReference type="GO" id="GO:0004852">
    <property type="term" value="F:uroporphyrinogen-III synthase activity"/>
    <property type="evidence" value="ECO:0007669"/>
    <property type="project" value="InterPro"/>
</dbReference>
<evidence type="ECO:0000313" key="2">
    <source>
        <dbReference type="EMBL" id="KAA2240095.1"/>
    </source>
</evidence>
<sequence length="237" mass="26309">MQNHRYHILSTRELPADLLLAATEQGMDIEIRSFIQVTPIVSDTLKERIQPLLREHVHVVFTSANAVHAAADYMGGSYPAEWQVYCLDGATRHAVERRLHTDQRFITTDTHAKTLAAQIMAKGNVPAVVFFCGNKRRGELPDLLRQHGIPVEEIVVYDTTEAPVAVEKTYDGIFFFSPSAVSSFFSVNKLPPDTVCFAIGQTTAGALEPLTNNRIIVSTGTSAQQMVQTAIFYFNNN</sequence>
<dbReference type="PANTHER" id="PTHR12390:SF0">
    <property type="entry name" value="UROPORPHYRINOGEN-III SYNTHASE"/>
    <property type="match status" value="1"/>
</dbReference>
<organism evidence="2 3">
    <name type="scientific">Chitinophaga agrisoli</name>
    <dbReference type="NCBI Taxonomy" id="2607653"/>
    <lineage>
        <taxon>Bacteria</taxon>
        <taxon>Pseudomonadati</taxon>
        <taxon>Bacteroidota</taxon>
        <taxon>Chitinophagia</taxon>
        <taxon>Chitinophagales</taxon>
        <taxon>Chitinophagaceae</taxon>
        <taxon>Chitinophaga</taxon>
    </lineage>
</organism>
<dbReference type="AlphaFoldDB" id="A0A5B2VM99"/>
<dbReference type="Gene3D" id="3.40.50.10090">
    <property type="match status" value="2"/>
</dbReference>
<gene>
    <name evidence="2" type="ORF">F0L74_28410</name>
</gene>
<evidence type="ECO:0000313" key="3">
    <source>
        <dbReference type="Proteomes" id="UP000324611"/>
    </source>
</evidence>
<keyword evidence="3" id="KW-1185">Reference proteome</keyword>
<accession>A0A5B2VM99</accession>
<dbReference type="Pfam" id="PF02602">
    <property type="entry name" value="HEM4"/>
    <property type="match status" value="1"/>
</dbReference>
<dbReference type="RefSeq" id="WP_149841273.1">
    <property type="nucleotide sequence ID" value="NZ_VUOC01000004.1"/>
</dbReference>
<evidence type="ECO:0000259" key="1">
    <source>
        <dbReference type="Pfam" id="PF02602"/>
    </source>
</evidence>
<proteinExistence type="predicted"/>
<reference evidence="2 3" key="1">
    <citation type="submission" date="2019-09" db="EMBL/GenBank/DDBJ databases">
        <title>Chitinophaga ginsengihumi sp. nov., isolated from soil of ginseng rhizosphere.</title>
        <authorList>
            <person name="Lee J."/>
        </authorList>
    </citation>
    <scope>NUCLEOTIDE SEQUENCE [LARGE SCALE GENOMIC DNA]</scope>
    <source>
        <strain evidence="2 3">BN140078</strain>
    </source>
</reference>
<reference evidence="2 3" key="2">
    <citation type="submission" date="2019-09" db="EMBL/GenBank/DDBJ databases">
        <authorList>
            <person name="Jin C."/>
        </authorList>
    </citation>
    <scope>NUCLEOTIDE SEQUENCE [LARGE SCALE GENOMIC DNA]</scope>
    <source>
        <strain evidence="2 3">BN140078</strain>
    </source>
</reference>
<name>A0A5B2VM99_9BACT</name>
<dbReference type="CDD" id="cd06578">
    <property type="entry name" value="HemD"/>
    <property type="match status" value="1"/>
</dbReference>
<dbReference type="InterPro" id="IPR039793">
    <property type="entry name" value="UROS/Hem4"/>
</dbReference>
<dbReference type="EMBL" id="VUOC01000004">
    <property type="protein sequence ID" value="KAA2240095.1"/>
    <property type="molecule type" value="Genomic_DNA"/>
</dbReference>